<dbReference type="PIRSF" id="PIRSF000676">
    <property type="entry name" value="Homoser_kin"/>
    <property type="match status" value="1"/>
</dbReference>
<dbReference type="InterPro" id="IPR014721">
    <property type="entry name" value="Ribsml_uS5_D2-typ_fold_subgr"/>
</dbReference>
<evidence type="ECO:0000313" key="11">
    <source>
        <dbReference type="EMBL" id="OAB78982.1"/>
    </source>
</evidence>
<evidence type="ECO:0000256" key="4">
    <source>
        <dbReference type="ARBA" id="ARBA00022741"/>
    </source>
</evidence>
<protein>
    <recommendedName>
        <fullName evidence="7 8">Homoserine kinase</fullName>
        <shortName evidence="7">HK</shortName>
        <shortName evidence="7">HSK</shortName>
        <ecNumber evidence="7 8">2.7.1.39</ecNumber>
    </recommendedName>
</protein>
<dbReference type="InterPro" id="IPR000870">
    <property type="entry name" value="Homoserine_kinase"/>
</dbReference>
<evidence type="ECO:0000256" key="5">
    <source>
        <dbReference type="ARBA" id="ARBA00022777"/>
    </source>
</evidence>
<dbReference type="STRING" id="1763537.ULVI_10440"/>
<evidence type="ECO:0000256" key="3">
    <source>
        <dbReference type="ARBA" id="ARBA00022697"/>
    </source>
</evidence>
<dbReference type="PRINTS" id="PR00958">
    <property type="entry name" value="HOMSERKINASE"/>
</dbReference>
<organism evidence="11 12">
    <name type="scientific">Cochleicola gelatinilyticus</name>
    <dbReference type="NCBI Taxonomy" id="1763537"/>
    <lineage>
        <taxon>Bacteria</taxon>
        <taxon>Pseudomonadati</taxon>
        <taxon>Bacteroidota</taxon>
        <taxon>Flavobacteriia</taxon>
        <taxon>Flavobacteriales</taxon>
        <taxon>Flavobacteriaceae</taxon>
        <taxon>Cochleicola</taxon>
    </lineage>
</organism>
<dbReference type="UniPathway" id="UPA00050">
    <property type="reaction ID" value="UER00064"/>
</dbReference>
<keyword evidence="12" id="KW-1185">Reference proteome</keyword>
<dbReference type="Pfam" id="PF00288">
    <property type="entry name" value="GHMP_kinases_N"/>
    <property type="match status" value="1"/>
</dbReference>
<dbReference type="InterPro" id="IPR020568">
    <property type="entry name" value="Ribosomal_Su5_D2-typ_SF"/>
</dbReference>
<comment type="caution">
    <text evidence="11">The sequence shown here is derived from an EMBL/GenBank/DDBJ whole genome shotgun (WGS) entry which is preliminary data.</text>
</comment>
<dbReference type="Proteomes" id="UP000077013">
    <property type="component" value="Unassembled WGS sequence"/>
</dbReference>
<dbReference type="GO" id="GO:0005737">
    <property type="term" value="C:cytoplasm"/>
    <property type="evidence" value="ECO:0007669"/>
    <property type="project" value="UniProtKB-SubCell"/>
</dbReference>
<dbReference type="HAMAP" id="MF_00384">
    <property type="entry name" value="Homoser_kinase"/>
    <property type="match status" value="1"/>
</dbReference>
<dbReference type="InterPro" id="IPR036554">
    <property type="entry name" value="GHMP_kinase_C_sf"/>
</dbReference>
<dbReference type="EMBL" id="LRXL01000037">
    <property type="protein sequence ID" value="OAB78982.1"/>
    <property type="molecule type" value="Genomic_DNA"/>
</dbReference>
<feature type="domain" description="GHMP kinase C-terminal" evidence="10">
    <location>
        <begin position="222"/>
        <end position="287"/>
    </location>
</feature>
<dbReference type="Pfam" id="PF08544">
    <property type="entry name" value="GHMP_kinases_C"/>
    <property type="match status" value="1"/>
</dbReference>
<evidence type="ECO:0000313" key="12">
    <source>
        <dbReference type="Proteomes" id="UP000077013"/>
    </source>
</evidence>
<sequence length="314" mass="33311">MNSKKTVTIFSPATVANVNCGFDVLGFAIEGMGDIITLTKVPKNGIRITSITGATLPLEASKNVAGVAGLAMLEYLKVDFGFELQIKKGIPLGSGTGGSAASAAAVVFGINQFLENPLSLEELAYFGMKGEVVASGNEHADNVAPAIFGGFTLIPGYDPFEVVSLPTPANLYVTIIHPHLVINTKDAREILPKVVPLQHAIQQAGYLAGFVSGLYTSNYNLISRSLKDVLIEPYRKELLPLFDKAKNIALQTGALGFGISGSGPSMFALCKGEEIADAVSEKLNSLYQTSEIKIDTHVSKVSEKGSRVISVYEE</sequence>
<dbReference type="NCBIfam" id="NF002288">
    <property type="entry name" value="PRK01212.1-4"/>
    <property type="match status" value="1"/>
</dbReference>
<feature type="domain" description="GHMP kinase N-terminal" evidence="9">
    <location>
        <begin position="71"/>
        <end position="150"/>
    </location>
</feature>
<dbReference type="PANTHER" id="PTHR20861:SF1">
    <property type="entry name" value="HOMOSERINE KINASE"/>
    <property type="match status" value="1"/>
</dbReference>
<gene>
    <name evidence="7" type="primary">thrB</name>
    <name evidence="11" type="ORF">ULVI_10440</name>
</gene>
<evidence type="ECO:0000256" key="6">
    <source>
        <dbReference type="ARBA" id="ARBA00022840"/>
    </source>
</evidence>
<name>A0A167HUQ8_9FLAO</name>
<evidence type="ECO:0000259" key="9">
    <source>
        <dbReference type="Pfam" id="PF00288"/>
    </source>
</evidence>
<dbReference type="SUPFAM" id="SSF54211">
    <property type="entry name" value="Ribosomal protein S5 domain 2-like"/>
    <property type="match status" value="1"/>
</dbReference>
<proteinExistence type="inferred from homology"/>
<dbReference type="GO" id="GO:0009088">
    <property type="term" value="P:threonine biosynthetic process"/>
    <property type="evidence" value="ECO:0007669"/>
    <property type="project" value="UniProtKB-UniRule"/>
</dbReference>
<evidence type="ECO:0000256" key="8">
    <source>
        <dbReference type="NCBIfam" id="TIGR00191"/>
    </source>
</evidence>
<dbReference type="GO" id="GO:0005524">
    <property type="term" value="F:ATP binding"/>
    <property type="evidence" value="ECO:0007669"/>
    <property type="project" value="UniProtKB-UniRule"/>
</dbReference>
<evidence type="ECO:0000256" key="2">
    <source>
        <dbReference type="ARBA" id="ARBA00022679"/>
    </source>
</evidence>
<dbReference type="NCBIfam" id="TIGR00191">
    <property type="entry name" value="thrB"/>
    <property type="match status" value="1"/>
</dbReference>
<comment type="function">
    <text evidence="7">Catalyzes the ATP-dependent phosphorylation of L-homoserine to L-homoserine phosphate.</text>
</comment>
<dbReference type="PANTHER" id="PTHR20861">
    <property type="entry name" value="HOMOSERINE/4-DIPHOSPHOCYTIDYL-2-C-METHYL-D-ERYTHRITOL KINASE"/>
    <property type="match status" value="1"/>
</dbReference>
<dbReference type="InterPro" id="IPR013750">
    <property type="entry name" value="GHMP_kinase_C_dom"/>
</dbReference>
<dbReference type="EC" id="2.7.1.39" evidence="7 8"/>
<reference evidence="11 12" key="1">
    <citation type="submission" date="2016-02" db="EMBL/GenBank/DDBJ databases">
        <title>Ulvibacter sp. LPB0005, isolated from Thais luteostoma.</title>
        <authorList>
            <person name="Shin S.-K."/>
            <person name="Yi H."/>
        </authorList>
    </citation>
    <scope>NUCLEOTIDE SEQUENCE [LARGE SCALE GENOMIC DNA]</scope>
    <source>
        <strain evidence="11 12">LPB0005</strain>
    </source>
</reference>
<dbReference type="AlphaFoldDB" id="A0A167HUQ8"/>
<keyword evidence="2 7" id="KW-0808">Transferase</keyword>
<keyword evidence="6 7" id="KW-0067">ATP-binding</keyword>
<evidence type="ECO:0000256" key="7">
    <source>
        <dbReference type="HAMAP-Rule" id="MF_00384"/>
    </source>
</evidence>
<keyword evidence="5 7" id="KW-0418">Kinase</keyword>
<accession>A0A167HUQ8</accession>
<comment type="caution">
    <text evidence="7">Lacks conserved residue(s) required for the propagation of feature annotation.</text>
</comment>
<evidence type="ECO:0000256" key="1">
    <source>
        <dbReference type="ARBA" id="ARBA00022605"/>
    </source>
</evidence>
<keyword evidence="3 7" id="KW-0791">Threonine biosynthesis</keyword>
<keyword evidence="4 7" id="KW-0547">Nucleotide-binding</keyword>
<comment type="pathway">
    <text evidence="7">Amino-acid biosynthesis; L-threonine biosynthesis; L-threonine from L-aspartate: step 4/5.</text>
</comment>
<dbReference type="Gene3D" id="3.30.70.890">
    <property type="entry name" value="GHMP kinase, C-terminal domain"/>
    <property type="match status" value="1"/>
</dbReference>
<dbReference type="OrthoDB" id="9769912at2"/>
<comment type="subcellular location">
    <subcellularLocation>
        <location evidence="7">Cytoplasm</location>
    </subcellularLocation>
</comment>
<dbReference type="InterPro" id="IPR006204">
    <property type="entry name" value="GHMP_kinase_N_dom"/>
</dbReference>
<keyword evidence="1 7" id="KW-0028">Amino-acid biosynthesis</keyword>
<dbReference type="Gene3D" id="3.30.230.10">
    <property type="match status" value="1"/>
</dbReference>
<comment type="similarity">
    <text evidence="7">Belongs to the GHMP kinase family. Homoserine kinase subfamily.</text>
</comment>
<dbReference type="GO" id="GO:0004413">
    <property type="term" value="F:homoserine kinase activity"/>
    <property type="evidence" value="ECO:0007669"/>
    <property type="project" value="UniProtKB-UniRule"/>
</dbReference>
<dbReference type="RefSeq" id="WP_068592500.1">
    <property type="nucleotide sequence ID" value="NZ_LRXL01000037.1"/>
</dbReference>
<keyword evidence="7" id="KW-0963">Cytoplasm</keyword>
<evidence type="ECO:0000259" key="10">
    <source>
        <dbReference type="Pfam" id="PF08544"/>
    </source>
</evidence>
<comment type="catalytic activity">
    <reaction evidence="7">
        <text>L-homoserine + ATP = O-phospho-L-homoserine + ADP + H(+)</text>
        <dbReference type="Rhea" id="RHEA:13985"/>
        <dbReference type="ChEBI" id="CHEBI:15378"/>
        <dbReference type="ChEBI" id="CHEBI:30616"/>
        <dbReference type="ChEBI" id="CHEBI:57476"/>
        <dbReference type="ChEBI" id="CHEBI:57590"/>
        <dbReference type="ChEBI" id="CHEBI:456216"/>
        <dbReference type="EC" id="2.7.1.39"/>
    </reaction>
</comment>
<dbReference type="SUPFAM" id="SSF55060">
    <property type="entry name" value="GHMP Kinase, C-terminal domain"/>
    <property type="match status" value="1"/>
</dbReference>